<evidence type="ECO:0000259" key="3">
    <source>
        <dbReference type="Pfam" id="PF08205"/>
    </source>
</evidence>
<feature type="non-terminal residue" evidence="4">
    <location>
        <position position="464"/>
    </location>
</feature>
<dbReference type="AlphaFoldDB" id="A0A8B6DDW0"/>
<evidence type="ECO:0000313" key="5">
    <source>
        <dbReference type="Proteomes" id="UP000596742"/>
    </source>
</evidence>
<dbReference type="OrthoDB" id="10039395at2759"/>
<dbReference type="Pfam" id="PF08205">
    <property type="entry name" value="C2-set_2"/>
    <property type="match status" value="1"/>
</dbReference>
<dbReference type="InterPro" id="IPR013162">
    <property type="entry name" value="CD80_C2-set"/>
</dbReference>
<evidence type="ECO:0000256" key="1">
    <source>
        <dbReference type="ARBA" id="ARBA00023157"/>
    </source>
</evidence>
<keyword evidence="5" id="KW-1185">Reference proteome</keyword>
<feature type="transmembrane region" description="Helical" evidence="2">
    <location>
        <begin position="422"/>
        <end position="446"/>
    </location>
</feature>
<keyword evidence="2" id="KW-0812">Transmembrane</keyword>
<sequence length="464" mass="52128">NFDCLTVSGHKKDKEIKQVPCDQKVSFICRGREPAVLKLPFIKAKLFCENAFGRLISFNESLSDKTENNTYYWLGTFRQPVYRHGVHTIVEIKENVTGIIGENGTQIKCEFTKEKIISTISVSFLAFNRSNIKFTDISTHIPNSISYLTDDGQYLKGRVTLMNITQSTTKVVLTFNKLMCIDDTFFQCKVSYFGSKGANYIYSNNASISVQVPPSKPDRLLIVHTPAKSSLTSTKNMAYSSSLPITSTSSNPLNDDLTSNIRYRTTTQQTTTEQRIVEGDNISIICSGDVGKPAAEYVFDKYLEGHLIPIQDAYISTSISELSENCSYYRTSNLTFKVKTEDNNAVIRCVVNSSMAELDMFVETEPIEVCDPVRIPTIINYPNKTDYIIGKDKSIHLTCKNDVGESTPSISGTGDNKAEEKYTYLLIEIGIAGGFLIFALIIAYICRRRAKRKSNHQTWSNNFF</sequence>
<dbReference type="PANTHER" id="PTHR45889:SF8">
    <property type="entry name" value="IG-LIKE DOMAIN-CONTAINING PROTEIN"/>
    <property type="match status" value="1"/>
</dbReference>
<gene>
    <name evidence="4" type="ORF">MGAL_10B013318</name>
</gene>
<accession>A0A8B6DDW0</accession>
<dbReference type="Proteomes" id="UP000596742">
    <property type="component" value="Unassembled WGS sequence"/>
</dbReference>
<protein>
    <recommendedName>
        <fullName evidence="3">CD80-like immunoglobulin C2-set domain-containing protein</fullName>
    </recommendedName>
</protein>
<comment type="caution">
    <text evidence="4">The sequence shown here is derived from an EMBL/GenBank/DDBJ whole genome shotgun (WGS) entry which is preliminary data.</text>
</comment>
<evidence type="ECO:0000313" key="4">
    <source>
        <dbReference type="EMBL" id="VDI18752.1"/>
    </source>
</evidence>
<keyword evidence="2" id="KW-1133">Transmembrane helix</keyword>
<organism evidence="4 5">
    <name type="scientific">Mytilus galloprovincialis</name>
    <name type="common">Mediterranean mussel</name>
    <dbReference type="NCBI Taxonomy" id="29158"/>
    <lineage>
        <taxon>Eukaryota</taxon>
        <taxon>Metazoa</taxon>
        <taxon>Spiralia</taxon>
        <taxon>Lophotrochozoa</taxon>
        <taxon>Mollusca</taxon>
        <taxon>Bivalvia</taxon>
        <taxon>Autobranchia</taxon>
        <taxon>Pteriomorphia</taxon>
        <taxon>Mytilida</taxon>
        <taxon>Mytiloidea</taxon>
        <taxon>Mytilidae</taxon>
        <taxon>Mytilinae</taxon>
        <taxon>Mytilus</taxon>
    </lineage>
</organism>
<feature type="domain" description="CD80-like immunoglobulin C2-set" evidence="3">
    <location>
        <begin position="275"/>
        <end position="355"/>
    </location>
</feature>
<keyword evidence="2" id="KW-0472">Membrane</keyword>
<proteinExistence type="predicted"/>
<evidence type="ECO:0000256" key="2">
    <source>
        <dbReference type="SAM" id="Phobius"/>
    </source>
</evidence>
<dbReference type="PANTHER" id="PTHR45889">
    <property type="entry name" value="IG-LIKE DOMAIN-CONTAINING PROTEIN"/>
    <property type="match status" value="1"/>
</dbReference>
<keyword evidence="1" id="KW-1015">Disulfide bond</keyword>
<reference evidence="4" key="1">
    <citation type="submission" date="2018-11" db="EMBL/GenBank/DDBJ databases">
        <authorList>
            <person name="Alioto T."/>
            <person name="Alioto T."/>
        </authorList>
    </citation>
    <scope>NUCLEOTIDE SEQUENCE</scope>
</reference>
<name>A0A8B6DDW0_MYTGA</name>
<dbReference type="InterPro" id="IPR013783">
    <property type="entry name" value="Ig-like_fold"/>
</dbReference>
<dbReference type="EMBL" id="UYJE01003375">
    <property type="protein sequence ID" value="VDI18752.1"/>
    <property type="molecule type" value="Genomic_DNA"/>
</dbReference>
<dbReference type="Gene3D" id="2.60.40.10">
    <property type="entry name" value="Immunoglobulins"/>
    <property type="match status" value="1"/>
</dbReference>